<comment type="caution">
    <text evidence="1">The sequence shown here is derived from an EMBL/GenBank/DDBJ whole genome shotgun (WGS) entry which is preliminary data.</text>
</comment>
<proteinExistence type="predicted"/>
<dbReference type="AlphaFoldDB" id="F7QYC7"/>
<accession>F7QYC7</accession>
<evidence type="ECO:0000313" key="1">
    <source>
        <dbReference type="EMBL" id="EGM53278.1"/>
    </source>
</evidence>
<dbReference type="EMBL" id="AFOJ01000002">
    <property type="protein sequence ID" value="EGM53278.1"/>
    <property type="molecule type" value="Genomic_DNA"/>
</dbReference>
<evidence type="ECO:0000313" key="2">
    <source>
        <dbReference type="Proteomes" id="UP000002971"/>
    </source>
</evidence>
<protein>
    <submittedName>
        <fullName evidence="1">Uncharacterized protein</fullName>
    </submittedName>
</protein>
<sequence length="39" mass="4536">MLFESKENENNPKQNASANLTGILTRLVEQHCIYQKEPF</sequence>
<dbReference type="Proteomes" id="UP000002971">
    <property type="component" value="Unassembled WGS sequence"/>
</dbReference>
<reference evidence="1 2" key="1">
    <citation type="journal article" date="2011" name="J. Bacteriol.">
        <title>Genome Sequence of Lactobacillus ruminis SPM0211, Isolated from a Fecal Sample from a Healthy Korean.</title>
        <authorList>
            <person name="Lee S."/>
            <person name="Cho Y.J."/>
            <person name="Lee A.H."/>
            <person name="Chun J."/>
            <person name="Ha N.J."/>
            <person name="Ko G."/>
        </authorList>
    </citation>
    <scope>NUCLEOTIDE SEQUENCE [LARGE SCALE GENOMIC DNA]</scope>
    <source>
        <strain evidence="1 2">SPM0211</strain>
    </source>
</reference>
<organism evidence="1 2">
    <name type="scientific">Ligilactobacillus ruminis SPM0211</name>
    <dbReference type="NCBI Taxonomy" id="1040964"/>
    <lineage>
        <taxon>Bacteria</taxon>
        <taxon>Bacillati</taxon>
        <taxon>Bacillota</taxon>
        <taxon>Bacilli</taxon>
        <taxon>Lactobacillales</taxon>
        <taxon>Lactobacillaceae</taxon>
        <taxon>Ligilactobacillus</taxon>
    </lineage>
</organism>
<name>F7QYC7_9LACO</name>
<gene>
    <name evidence="1" type="ORF">LRU_00414</name>
</gene>